<reference evidence="2 3" key="1">
    <citation type="journal article" date="2018" name="Mol. Biol. Evol.">
        <title>Broad Genomic Sampling Reveals a Smut Pathogenic Ancestry of the Fungal Clade Ustilaginomycotina.</title>
        <authorList>
            <person name="Kijpornyongpan T."/>
            <person name="Mondo S.J."/>
            <person name="Barry K."/>
            <person name="Sandor L."/>
            <person name="Lee J."/>
            <person name="Lipzen A."/>
            <person name="Pangilinan J."/>
            <person name="LaButti K."/>
            <person name="Hainaut M."/>
            <person name="Henrissat B."/>
            <person name="Grigoriev I.V."/>
            <person name="Spatafora J.W."/>
            <person name="Aime M.C."/>
        </authorList>
    </citation>
    <scope>NUCLEOTIDE SEQUENCE [LARGE SCALE GENOMIC DNA]</scope>
    <source>
        <strain evidence="2 3">MCA 4718</strain>
    </source>
</reference>
<dbReference type="RefSeq" id="XP_025345070.1">
    <property type="nucleotide sequence ID" value="XM_025495603.1"/>
</dbReference>
<organism evidence="2 3">
    <name type="scientific">Pseudomicrostroma glucosiphilum</name>
    <dbReference type="NCBI Taxonomy" id="1684307"/>
    <lineage>
        <taxon>Eukaryota</taxon>
        <taxon>Fungi</taxon>
        <taxon>Dikarya</taxon>
        <taxon>Basidiomycota</taxon>
        <taxon>Ustilaginomycotina</taxon>
        <taxon>Exobasidiomycetes</taxon>
        <taxon>Microstromatales</taxon>
        <taxon>Microstromatales incertae sedis</taxon>
        <taxon>Pseudomicrostroma</taxon>
    </lineage>
</organism>
<gene>
    <name evidence="2" type="ORF">BCV69DRAFT_88285</name>
</gene>
<feature type="region of interest" description="Disordered" evidence="1">
    <location>
        <begin position="1"/>
        <end position="60"/>
    </location>
</feature>
<feature type="region of interest" description="Disordered" evidence="1">
    <location>
        <begin position="73"/>
        <end position="111"/>
    </location>
</feature>
<feature type="compositionally biased region" description="Polar residues" evidence="1">
    <location>
        <begin position="92"/>
        <end position="110"/>
    </location>
</feature>
<accession>A0A316TXN8</accession>
<dbReference type="Proteomes" id="UP000245942">
    <property type="component" value="Unassembled WGS sequence"/>
</dbReference>
<evidence type="ECO:0000313" key="3">
    <source>
        <dbReference type="Proteomes" id="UP000245942"/>
    </source>
</evidence>
<protein>
    <submittedName>
        <fullName evidence="2">Uncharacterized protein</fullName>
    </submittedName>
</protein>
<dbReference type="AlphaFoldDB" id="A0A316TXN8"/>
<sequence>MLGAPCRAPGKCPYASPDEPCAWHRQQRTDDQRMLAARKATNHGTNHGPPVPDTPPTASSAFLSLSSECIAAPSPSVMSSQKSNQSEDEPSHSTTHPPRATTSTQTCHTASRSHRLTCITTHHHVASSDSLRIALTSSIVGTERGRRSSVIRTVPAEVLAASEVMRLVQDFFNKNRAALRLDTIELTTSSQRIISVSEKRSGRGRCAGN</sequence>
<evidence type="ECO:0000313" key="2">
    <source>
        <dbReference type="EMBL" id="PWN17910.1"/>
    </source>
</evidence>
<keyword evidence="3" id="KW-1185">Reference proteome</keyword>
<proteinExistence type="predicted"/>
<name>A0A316TXN8_9BASI</name>
<dbReference type="GeneID" id="37017337"/>
<dbReference type="EMBL" id="KZ819339">
    <property type="protein sequence ID" value="PWN17910.1"/>
    <property type="molecule type" value="Genomic_DNA"/>
</dbReference>
<evidence type="ECO:0000256" key="1">
    <source>
        <dbReference type="SAM" id="MobiDB-lite"/>
    </source>
</evidence>